<accession>A0A6A6P6U7</accession>
<organism evidence="2 3">
    <name type="scientific">Lineolata rhizophorae</name>
    <dbReference type="NCBI Taxonomy" id="578093"/>
    <lineage>
        <taxon>Eukaryota</taxon>
        <taxon>Fungi</taxon>
        <taxon>Dikarya</taxon>
        <taxon>Ascomycota</taxon>
        <taxon>Pezizomycotina</taxon>
        <taxon>Dothideomycetes</taxon>
        <taxon>Dothideomycetes incertae sedis</taxon>
        <taxon>Lineolatales</taxon>
        <taxon>Lineolataceae</taxon>
        <taxon>Lineolata</taxon>
    </lineage>
</organism>
<evidence type="ECO:0000313" key="3">
    <source>
        <dbReference type="Proteomes" id="UP000799766"/>
    </source>
</evidence>
<dbReference type="OrthoDB" id="3938057at2759"/>
<keyword evidence="3" id="KW-1185">Reference proteome</keyword>
<dbReference type="AlphaFoldDB" id="A0A6A6P6U7"/>
<gene>
    <name evidence="2" type="ORF">BDY21DRAFT_369674</name>
</gene>
<feature type="region of interest" description="Disordered" evidence="1">
    <location>
        <begin position="89"/>
        <end position="205"/>
    </location>
</feature>
<reference evidence="2" key="1">
    <citation type="journal article" date="2020" name="Stud. Mycol.">
        <title>101 Dothideomycetes genomes: a test case for predicting lifestyles and emergence of pathogens.</title>
        <authorList>
            <person name="Haridas S."/>
            <person name="Albert R."/>
            <person name="Binder M."/>
            <person name="Bloem J."/>
            <person name="Labutti K."/>
            <person name="Salamov A."/>
            <person name="Andreopoulos B."/>
            <person name="Baker S."/>
            <person name="Barry K."/>
            <person name="Bills G."/>
            <person name="Bluhm B."/>
            <person name="Cannon C."/>
            <person name="Castanera R."/>
            <person name="Culley D."/>
            <person name="Daum C."/>
            <person name="Ezra D."/>
            <person name="Gonzalez J."/>
            <person name="Henrissat B."/>
            <person name="Kuo A."/>
            <person name="Liang C."/>
            <person name="Lipzen A."/>
            <person name="Lutzoni F."/>
            <person name="Magnuson J."/>
            <person name="Mondo S."/>
            <person name="Nolan M."/>
            <person name="Ohm R."/>
            <person name="Pangilinan J."/>
            <person name="Park H.-J."/>
            <person name="Ramirez L."/>
            <person name="Alfaro M."/>
            <person name="Sun H."/>
            <person name="Tritt A."/>
            <person name="Yoshinaga Y."/>
            <person name="Zwiers L.-H."/>
            <person name="Turgeon B."/>
            <person name="Goodwin S."/>
            <person name="Spatafora J."/>
            <person name="Crous P."/>
            <person name="Grigoriev I."/>
        </authorList>
    </citation>
    <scope>NUCLEOTIDE SEQUENCE</scope>
    <source>
        <strain evidence="2">ATCC 16933</strain>
    </source>
</reference>
<evidence type="ECO:0000313" key="2">
    <source>
        <dbReference type="EMBL" id="KAF2459710.1"/>
    </source>
</evidence>
<proteinExistence type="predicted"/>
<feature type="compositionally biased region" description="Basic residues" evidence="1">
    <location>
        <begin position="131"/>
        <end position="141"/>
    </location>
</feature>
<feature type="compositionally biased region" description="Polar residues" evidence="1">
    <location>
        <begin position="1"/>
        <end position="12"/>
    </location>
</feature>
<evidence type="ECO:0000256" key="1">
    <source>
        <dbReference type="SAM" id="MobiDB-lite"/>
    </source>
</evidence>
<name>A0A6A6P6U7_9PEZI</name>
<sequence length="239" mass="25375">MDNASYAPSPQKGTEDNVAPIPKGKITSTFTPDTVAVLVMAIRKNNRSLVGLYKLMAELDPGKRTQSGFEHQFRPIVKRADELSTMVENGTLSVDGNKKTAAASNKRKAGESPAADGSHADYEGNNDAPPKKGRSSGRKKQATGSSGATKKRSTNKGGEYPLPPPRTVDFANVFNPAVAPPPQFSSHPNFGMHNAHFGGNPHGFAAAQNANTVVQTESQNPADPNGRQVNTIPEFGELI</sequence>
<protein>
    <submittedName>
        <fullName evidence="2">Uncharacterized protein</fullName>
    </submittedName>
</protein>
<feature type="region of interest" description="Disordered" evidence="1">
    <location>
        <begin position="1"/>
        <end position="26"/>
    </location>
</feature>
<dbReference type="EMBL" id="MU001674">
    <property type="protein sequence ID" value="KAF2459710.1"/>
    <property type="molecule type" value="Genomic_DNA"/>
</dbReference>
<dbReference type="Proteomes" id="UP000799766">
    <property type="component" value="Unassembled WGS sequence"/>
</dbReference>